<dbReference type="AlphaFoldDB" id="A0A8S1WYK4"/>
<dbReference type="Proteomes" id="UP000683925">
    <property type="component" value="Unassembled WGS sequence"/>
</dbReference>
<protein>
    <submittedName>
        <fullName evidence="1">Uncharacterized protein</fullName>
    </submittedName>
</protein>
<dbReference type="OMA" id="INHIPRR"/>
<dbReference type="EMBL" id="CAJJDP010000108">
    <property type="protein sequence ID" value="CAD8195154.1"/>
    <property type="molecule type" value="Genomic_DNA"/>
</dbReference>
<reference evidence="1" key="1">
    <citation type="submission" date="2021-01" db="EMBL/GenBank/DDBJ databases">
        <authorList>
            <consortium name="Genoscope - CEA"/>
            <person name="William W."/>
        </authorList>
    </citation>
    <scope>NUCLEOTIDE SEQUENCE</scope>
</reference>
<gene>
    <name evidence="1" type="ORF">POCTA_138.1.T1080137</name>
</gene>
<evidence type="ECO:0000313" key="2">
    <source>
        <dbReference type="Proteomes" id="UP000683925"/>
    </source>
</evidence>
<name>A0A8S1WYK4_PAROT</name>
<sequence>MIIKEDLNQFDTKSQIISKKELQLNATDKLILNFKRTLAYIQNLKINIIFDEYTYQSSQLEDQYQNQQQDLDIPINHIPRRSKKGKILPQNQSSKIFQICSYCKKQILSEVGLGDNLKKKRKI</sequence>
<proteinExistence type="predicted"/>
<accession>A0A8S1WYK4</accession>
<keyword evidence="2" id="KW-1185">Reference proteome</keyword>
<organism evidence="1 2">
    <name type="scientific">Paramecium octaurelia</name>
    <dbReference type="NCBI Taxonomy" id="43137"/>
    <lineage>
        <taxon>Eukaryota</taxon>
        <taxon>Sar</taxon>
        <taxon>Alveolata</taxon>
        <taxon>Ciliophora</taxon>
        <taxon>Intramacronucleata</taxon>
        <taxon>Oligohymenophorea</taxon>
        <taxon>Peniculida</taxon>
        <taxon>Parameciidae</taxon>
        <taxon>Paramecium</taxon>
    </lineage>
</organism>
<comment type="caution">
    <text evidence="1">The sequence shown here is derived from an EMBL/GenBank/DDBJ whole genome shotgun (WGS) entry which is preliminary data.</text>
</comment>
<evidence type="ECO:0000313" key="1">
    <source>
        <dbReference type="EMBL" id="CAD8195154.1"/>
    </source>
</evidence>
<dbReference type="OrthoDB" id="10418527at2759"/>